<dbReference type="PANTHER" id="PTHR35149:SF2">
    <property type="entry name" value="DUF262 DOMAIN-CONTAINING PROTEIN"/>
    <property type="match status" value="1"/>
</dbReference>
<evidence type="ECO:0000313" key="3">
    <source>
        <dbReference type="EMBL" id="AVP65982.1"/>
    </source>
</evidence>
<protein>
    <recommendedName>
        <fullName evidence="5">DUF262 domain-containing protein</fullName>
    </recommendedName>
</protein>
<sequence>MRYKSISLIHNIYLKRSGANCMNKKRDNMNAIPKSMEGILKDNPKMRIPIFQRDYSWKRDNWKELWNDIKIGFSNDCKHYLGSIVLVENDDFMEVVDGQQRLTTISLLYLAIISNFNELINNKIDVQQNITRSQDIKKLICETNLYDISSTNKLQLNENNNMVYSEYLVKDKLPSATVNLTSSNKLLVDCFKYFKREIKKACTEEGEKNQSFKLLLDYYRFICDKLIIIEITASDYNNAYVIFETLNDRGLDLTVTDLLKNYLFSKIDSSRHPEIKKYWNDIIKNVDEKNATKFIRHYWNSYNTKVTEKGLFKIIKENLYSQDKIIKFINKLNEVSEIYKSLSEPKSNLWNGDKILVQSLKEIKLYGVDLCYPVLLAAQNNLSNLKLKQKIFRLCSNISFRYIVICNGSANDLERAYNTLCLKINNDKDSLDFSKVTKDLKEFLVPRDEFIASFTNKIIKTKNNKRLITYILKGIERNRGSEIKEDHTIEHILPEKYNQKWNEIFNNEAEEYIYRLGNYVLLEKEVNSDIGNELFENKKVGYNKSVYSGPHKISSFDKWTSKELKKHQQEMGKIAECVWSL</sequence>
<dbReference type="PANTHER" id="PTHR35149">
    <property type="entry name" value="SLL5132 PROTEIN"/>
    <property type="match status" value="1"/>
</dbReference>
<dbReference type="Proteomes" id="UP000238070">
    <property type="component" value="Chromosome"/>
</dbReference>
<organism evidence="3 4">
    <name type="scientific">Clostridium botulinum</name>
    <dbReference type="NCBI Taxonomy" id="1491"/>
    <lineage>
        <taxon>Bacteria</taxon>
        <taxon>Bacillati</taxon>
        <taxon>Bacillota</taxon>
        <taxon>Clostridia</taxon>
        <taxon>Eubacteriales</taxon>
        <taxon>Clostridiaceae</taxon>
        <taxon>Clostridium</taxon>
    </lineage>
</organism>
<proteinExistence type="predicted"/>
<evidence type="ECO:0008006" key="5">
    <source>
        <dbReference type="Google" id="ProtNLM"/>
    </source>
</evidence>
<feature type="domain" description="GmrSD restriction endonucleases C-terminal" evidence="2">
    <location>
        <begin position="447"/>
        <end position="573"/>
    </location>
</feature>
<evidence type="ECO:0000259" key="1">
    <source>
        <dbReference type="Pfam" id="PF03235"/>
    </source>
</evidence>
<evidence type="ECO:0000313" key="4">
    <source>
        <dbReference type="Proteomes" id="UP000238070"/>
    </source>
</evidence>
<dbReference type="EMBL" id="CP027776">
    <property type="protein sequence ID" value="AVP65982.1"/>
    <property type="molecule type" value="Genomic_DNA"/>
</dbReference>
<dbReference type="InterPro" id="IPR011089">
    <property type="entry name" value="GmrSD_C"/>
</dbReference>
<dbReference type="Pfam" id="PF03235">
    <property type="entry name" value="GmrSD_N"/>
    <property type="match status" value="1"/>
</dbReference>
<dbReference type="Pfam" id="PF07510">
    <property type="entry name" value="GmrSD_C"/>
    <property type="match status" value="1"/>
</dbReference>
<evidence type="ECO:0000259" key="2">
    <source>
        <dbReference type="Pfam" id="PF07510"/>
    </source>
</evidence>
<dbReference type="AlphaFoldDB" id="A0AAU8Z1Z5"/>
<feature type="domain" description="GmrSD restriction endonucleases N-terminal" evidence="1">
    <location>
        <begin position="39"/>
        <end position="264"/>
    </location>
</feature>
<gene>
    <name evidence="3" type="ORF">C3B64_17730</name>
</gene>
<name>A0AAU8Z1Z5_CLOBO</name>
<reference evidence="3 4" key="1">
    <citation type="submission" date="2018-01" db="EMBL/GenBank/DDBJ databases">
        <title>Genetic Diversity of Clostridium botulinum in seafood.</title>
        <authorList>
            <person name="Athira V."/>
            <person name="Arun Jyothi P.V."/>
            <person name="Lalitha K.V."/>
            <person name="Joseph T.C."/>
        </authorList>
    </citation>
    <scope>NUCLEOTIDE SEQUENCE [LARGE SCALE GENOMIC DNA]</scope>
    <source>
        <strain evidence="3 4">Mfbjulcb5</strain>
    </source>
</reference>
<accession>A0AAU8Z1Z5</accession>
<dbReference type="InterPro" id="IPR004919">
    <property type="entry name" value="GmrSD_N"/>
</dbReference>